<accession>A0A445C938</accession>
<dbReference type="STRING" id="3818.A0A445C938"/>
<proteinExistence type="predicted"/>
<organism evidence="1 2">
    <name type="scientific">Arachis hypogaea</name>
    <name type="common">Peanut</name>
    <dbReference type="NCBI Taxonomy" id="3818"/>
    <lineage>
        <taxon>Eukaryota</taxon>
        <taxon>Viridiplantae</taxon>
        <taxon>Streptophyta</taxon>
        <taxon>Embryophyta</taxon>
        <taxon>Tracheophyta</taxon>
        <taxon>Spermatophyta</taxon>
        <taxon>Magnoliopsida</taxon>
        <taxon>eudicotyledons</taxon>
        <taxon>Gunneridae</taxon>
        <taxon>Pentapetalae</taxon>
        <taxon>rosids</taxon>
        <taxon>fabids</taxon>
        <taxon>Fabales</taxon>
        <taxon>Fabaceae</taxon>
        <taxon>Papilionoideae</taxon>
        <taxon>50 kb inversion clade</taxon>
        <taxon>dalbergioids sensu lato</taxon>
        <taxon>Dalbergieae</taxon>
        <taxon>Pterocarpus clade</taxon>
        <taxon>Arachis</taxon>
    </lineage>
</organism>
<dbReference type="EMBL" id="SDMP01000007">
    <property type="protein sequence ID" value="RYR47373.1"/>
    <property type="molecule type" value="Genomic_DNA"/>
</dbReference>
<dbReference type="SUPFAM" id="SSF56219">
    <property type="entry name" value="DNase I-like"/>
    <property type="match status" value="1"/>
</dbReference>
<evidence type="ECO:0000313" key="1">
    <source>
        <dbReference type="EMBL" id="RYR47373.1"/>
    </source>
</evidence>
<name>A0A445C938_ARAHY</name>
<evidence type="ECO:0000313" key="2">
    <source>
        <dbReference type="Proteomes" id="UP000289738"/>
    </source>
</evidence>
<gene>
    <name evidence="1" type="ORF">Ahy_A07g033305</name>
</gene>
<keyword evidence="2" id="KW-1185">Reference proteome</keyword>
<dbReference type="Gene3D" id="3.60.10.10">
    <property type="entry name" value="Endonuclease/exonuclease/phosphatase"/>
    <property type="match status" value="1"/>
</dbReference>
<dbReference type="AlphaFoldDB" id="A0A445C938"/>
<comment type="caution">
    <text evidence="1">The sequence shown here is derived from an EMBL/GenBank/DDBJ whole genome shotgun (WGS) entry which is preliminary data.</text>
</comment>
<protein>
    <submittedName>
        <fullName evidence="1">Uncharacterized protein</fullName>
    </submittedName>
</protein>
<dbReference type="Proteomes" id="UP000289738">
    <property type="component" value="Chromosome A07"/>
</dbReference>
<dbReference type="PANTHER" id="PTHR33710:SF71">
    <property type="entry name" value="ENDONUCLEASE_EXONUCLEASE_PHOSPHATASE DOMAIN-CONTAINING PROTEIN"/>
    <property type="match status" value="1"/>
</dbReference>
<dbReference type="PANTHER" id="PTHR33710">
    <property type="entry name" value="BNAC02G09200D PROTEIN"/>
    <property type="match status" value="1"/>
</dbReference>
<dbReference type="InterPro" id="IPR036691">
    <property type="entry name" value="Endo/exonu/phosph_ase_sf"/>
</dbReference>
<reference evidence="1 2" key="1">
    <citation type="submission" date="2019-01" db="EMBL/GenBank/DDBJ databases">
        <title>Sequencing of cultivated peanut Arachis hypogaea provides insights into genome evolution and oil improvement.</title>
        <authorList>
            <person name="Chen X."/>
        </authorList>
    </citation>
    <scope>NUCLEOTIDE SEQUENCE [LARGE SCALE GENOMIC DNA]</scope>
    <source>
        <strain evidence="2">cv. Fuhuasheng</strain>
        <tissue evidence="1">Leaves</tissue>
    </source>
</reference>
<sequence length="240" mass="28189">MGCLLLKLANKDEGLEPNNSKALVVDIEYEIELVQGMEKKLKLKRKREDEQQLLMGDMFGEKVALQVWKAGKRASDFNDVLTQEEKMDLHPKPHSQVREFRNFVDSNSLMDLDLKEGRFTWFSNPKNGFVTRERIDMTLVNWEWRLLFENASLSTMPAISSDYCPLSLDPKPVYRISRSFKFKAFWADHEECENIVKKGWKKEVSQSCEWTRITRRKRVDIEEILDTWETLGKYFGLPAT</sequence>